<protein>
    <submittedName>
        <fullName evidence="5">Uncharacterized protein</fullName>
    </submittedName>
</protein>
<evidence type="ECO:0000313" key="1">
    <source>
        <dbReference type="EMBL" id="CAF1275612.1"/>
    </source>
</evidence>
<comment type="caution">
    <text evidence="5">The sequence shown here is derived from an EMBL/GenBank/DDBJ whole genome shotgun (WGS) entry which is preliminary data.</text>
</comment>
<dbReference type="AlphaFoldDB" id="A0A819HR24"/>
<evidence type="ECO:0000313" key="5">
    <source>
        <dbReference type="EMBL" id="CAF3906270.1"/>
    </source>
</evidence>
<proteinExistence type="predicted"/>
<dbReference type="Proteomes" id="UP000663868">
    <property type="component" value="Unassembled WGS sequence"/>
</dbReference>
<dbReference type="EMBL" id="CAJOBB010001208">
    <property type="protein sequence ID" value="CAF3824916.1"/>
    <property type="molecule type" value="Genomic_DNA"/>
</dbReference>
<dbReference type="EMBL" id="CAJNON010000964">
    <property type="protein sequence ID" value="CAF1410028.1"/>
    <property type="molecule type" value="Genomic_DNA"/>
</dbReference>
<evidence type="ECO:0000313" key="2">
    <source>
        <dbReference type="EMBL" id="CAF1309354.1"/>
    </source>
</evidence>
<dbReference type="EMBL" id="CAJOAZ010006845">
    <property type="protein sequence ID" value="CAF4146706.1"/>
    <property type="molecule type" value="Genomic_DNA"/>
</dbReference>
<accession>A0A819HR24</accession>
<reference evidence="5" key="1">
    <citation type="submission" date="2021-02" db="EMBL/GenBank/DDBJ databases">
        <authorList>
            <person name="Nowell W R."/>
        </authorList>
    </citation>
    <scope>NUCLEOTIDE SEQUENCE</scope>
</reference>
<evidence type="ECO:0000313" key="3">
    <source>
        <dbReference type="EMBL" id="CAF1410028.1"/>
    </source>
</evidence>
<evidence type="ECO:0000313" key="4">
    <source>
        <dbReference type="EMBL" id="CAF3824916.1"/>
    </source>
</evidence>
<evidence type="ECO:0000313" key="6">
    <source>
        <dbReference type="EMBL" id="CAF4146706.1"/>
    </source>
</evidence>
<evidence type="ECO:0000313" key="7">
    <source>
        <dbReference type="Proteomes" id="UP000663881"/>
    </source>
</evidence>
<dbReference type="Proteomes" id="UP000663844">
    <property type="component" value="Unassembled WGS sequence"/>
</dbReference>
<organism evidence="5 7">
    <name type="scientific">Adineta steineri</name>
    <dbReference type="NCBI Taxonomy" id="433720"/>
    <lineage>
        <taxon>Eukaryota</taxon>
        <taxon>Metazoa</taxon>
        <taxon>Spiralia</taxon>
        <taxon>Gnathifera</taxon>
        <taxon>Rotifera</taxon>
        <taxon>Eurotatoria</taxon>
        <taxon>Bdelloidea</taxon>
        <taxon>Adinetida</taxon>
        <taxon>Adinetidae</taxon>
        <taxon>Adineta</taxon>
    </lineage>
</organism>
<dbReference type="Proteomes" id="UP000663860">
    <property type="component" value="Unassembled WGS sequence"/>
</dbReference>
<sequence length="95" mass="9872">MDDRSNMQDLVERFFGKRGGCLAFGAACTATSNPPCCGPAHNCLDSGFCICVPVGGPCKSNTDCCGNGGSYTNGNTGGNYISCLSNYCNIRLINV</sequence>
<dbReference type="EMBL" id="CAJOAY010001961">
    <property type="protein sequence ID" value="CAF3906270.1"/>
    <property type="molecule type" value="Genomic_DNA"/>
</dbReference>
<dbReference type="Proteomes" id="UP000663891">
    <property type="component" value="Unassembled WGS sequence"/>
</dbReference>
<dbReference type="Proteomes" id="UP000663845">
    <property type="component" value="Unassembled WGS sequence"/>
</dbReference>
<name>A0A819HR24_9BILA</name>
<dbReference type="EMBL" id="CAJNOG010000507">
    <property type="protein sequence ID" value="CAF1275612.1"/>
    <property type="molecule type" value="Genomic_DNA"/>
</dbReference>
<dbReference type="Proteomes" id="UP000663881">
    <property type="component" value="Unassembled WGS sequence"/>
</dbReference>
<dbReference type="EMBL" id="CAJNOE010000685">
    <property type="protein sequence ID" value="CAF1309354.1"/>
    <property type="molecule type" value="Genomic_DNA"/>
</dbReference>
<gene>
    <name evidence="2" type="ORF">IZO911_LOCUS34514</name>
    <name evidence="1" type="ORF">JYZ213_LOCUS30941</name>
    <name evidence="4" type="ORF">KXQ929_LOCUS18482</name>
    <name evidence="5" type="ORF">OKA104_LOCUS24470</name>
    <name evidence="6" type="ORF">OXD698_LOCUS37841</name>
    <name evidence="3" type="ORF">VCS650_LOCUS37044</name>
</gene>